<keyword evidence="2" id="KW-1185">Reference proteome</keyword>
<organism evidence="1 2">
    <name type="scientific">Hymenobacter frigidus</name>
    <dbReference type="NCBI Taxonomy" id="1524095"/>
    <lineage>
        <taxon>Bacteria</taxon>
        <taxon>Pseudomonadati</taxon>
        <taxon>Bacteroidota</taxon>
        <taxon>Cytophagia</taxon>
        <taxon>Cytophagales</taxon>
        <taxon>Hymenobacteraceae</taxon>
        <taxon>Hymenobacter</taxon>
    </lineage>
</organism>
<proteinExistence type="predicted"/>
<evidence type="ECO:0008006" key="3">
    <source>
        <dbReference type="Google" id="ProtNLM"/>
    </source>
</evidence>
<dbReference type="InterPro" id="IPR036249">
    <property type="entry name" value="Thioredoxin-like_sf"/>
</dbReference>
<gene>
    <name evidence="1" type="ORF">GCM10011495_36870</name>
</gene>
<evidence type="ECO:0000313" key="1">
    <source>
        <dbReference type="EMBL" id="GGH90611.1"/>
    </source>
</evidence>
<sequence>MLLVLLPVAVSDAARAGRATVLAGLSRLQRQLGAAIQVLRVDEATYPAVVHSFDVGGLPAFVLTWHGTELWRAQGLPDEEDIAALLLSKLHSVAAAPEVLETKPVPKP</sequence>
<dbReference type="Proteomes" id="UP000637774">
    <property type="component" value="Unassembled WGS sequence"/>
</dbReference>
<name>A0ABQ2AIP9_9BACT</name>
<evidence type="ECO:0000313" key="2">
    <source>
        <dbReference type="Proteomes" id="UP000637774"/>
    </source>
</evidence>
<comment type="caution">
    <text evidence="1">The sequence shown here is derived from an EMBL/GenBank/DDBJ whole genome shotgun (WGS) entry which is preliminary data.</text>
</comment>
<accession>A0ABQ2AIP9</accession>
<reference evidence="2" key="1">
    <citation type="journal article" date="2019" name="Int. J. Syst. Evol. Microbiol.">
        <title>The Global Catalogue of Microorganisms (GCM) 10K type strain sequencing project: providing services to taxonomists for standard genome sequencing and annotation.</title>
        <authorList>
            <consortium name="The Broad Institute Genomics Platform"/>
            <consortium name="The Broad Institute Genome Sequencing Center for Infectious Disease"/>
            <person name="Wu L."/>
            <person name="Ma J."/>
        </authorList>
    </citation>
    <scope>NUCLEOTIDE SEQUENCE [LARGE SCALE GENOMIC DNA]</scope>
    <source>
        <strain evidence="2">CGMCC 1.14966</strain>
    </source>
</reference>
<dbReference type="SUPFAM" id="SSF52833">
    <property type="entry name" value="Thioredoxin-like"/>
    <property type="match status" value="1"/>
</dbReference>
<dbReference type="EMBL" id="BMGY01000056">
    <property type="protein sequence ID" value="GGH90611.1"/>
    <property type="molecule type" value="Genomic_DNA"/>
</dbReference>
<dbReference type="Gene3D" id="3.40.30.10">
    <property type="entry name" value="Glutaredoxin"/>
    <property type="match status" value="1"/>
</dbReference>
<protein>
    <recommendedName>
        <fullName evidence="3">Thioredoxin</fullName>
    </recommendedName>
</protein>